<dbReference type="AlphaFoldDB" id="A0AAD4S8S5"/>
<keyword evidence="3" id="KW-0687">Ribonucleoprotein</keyword>
<dbReference type="SMART" id="SM01405">
    <property type="entry name" value="Ribosomal_S6e"/>
    <property type="match status" value="1"/>
</dbReference>
<evidence type="ECO:0000256" key="1">
    <source>
        <dbReference type="ARBA" id="ARBA00009312"/>
    </source>
</evidence>
<sequence>MKFNISNPTTGCQKKLEIDDDQKLRAFYDKRISQEVSGDALGEEFKGYVFKIMGGCDKQGFPMKQGVLTPGRVRLLLHRGKQTSKAPKVQRLVTPLTLQRKRGRIAEKKKRIAKAKSEAAEYQKLLASRLKEQRDRRSESLAKKRSRLSAATKPAA</sequence>
<dbReference type="GO" id="GO:0003735">
    <property type="term" value="F:structural constituent of ribosome"/>
    <property type="evidence" value="ECO:0007669"/>
    <property type="project" value="InterPro"/>
</dbReference>
<protein>
    <recommendedName>
        <fullName evidence="8">40S ribosomal protein S6</fullName>
    </recommendedName>
</protein>
<comment type="caution">
    <text evidence="6">The sequence shown here is derived from an EMBL/GenBank/DDBJ whole genome shotgun (WGS) entry which is preliminary data.</text>
</comment>
<keyword evidence="7" id="KW-1185">Reference proteome</keyword>
<dbReference type="InterPro" id="IPR001377">
    <property type="entry name" value="Ribosomal_eS6"/>
</dbReference>
<organism evidence="6 7">
    <name type="scientific">Papaver atlanticum</name>
    <dbReference type="NCBI Taxonomy" id="357466"/>
    <lineage>
        <taxon>Eukaryota</taxon>
        <taxon>Viridiplantae</taxon>
        <taxon>Streptophyta</taxon>
        <taxon>Embryophyta</taxon>
        <taxon>Tracheophyta</taxon>
        <taxon>Spermatophyta</taxon>
        <taxon>Magnoliopsida</taxon>
        <taxon>Ranunculales</taxon>
        <taxon>Papaveraceae</taxon>
        <taxon>Papaveroideae</taxon>
        <taxon>Papaver</taxon>
    </lineage>
</organism>
<evidence type="ECO:0000256" key="2">
    <source>
        <dbReference type="ARBA" id="ARBA00022980"/>
    </source>
</evidence>
<dbReference type="GO" id="GO:0005840">
    <property type="term" value="C:ribosome"/>
    <property type="evidence" value="ECO:0007669"/>
    <property type="project" value="UniProtKB-KW"/>
</dbReference>
<evidence type="ECO:0000256" key="4">
    <source>
        <dbReference type="SAM" id="Coils"/>
    </source>
</evidence>
<dbReference type="PROSITE" id="PS00578">
    <property type="entry name" value="RIBOSOMAL_S6E"/>
    <property type="match status" value="1"/>
</dbReference>
<dbReference type="InterPro" id="IPR018282">
    <property type="entry name" value="Ribosomal_eS6_CS"/>
</dbReference>
<feature type="region of interest" description="Disordered" evidence="5">
    <location>
        <begin position="131"/>
        <end position="156"/>
    </location>
</feature>
<feature type="coiled-coil region" evidence="4">
    <location>
        <begin position="98"/>
        <end position="125"/>
    </location>
</feature>
<evidence type="ECO:0000256" key="3">
    <source>
        <dbReference type="ARBA" id="ARBA00023274"/>
    </source>
</evidence>
<keyword evidence="4" id="KW-0175">Coiled coil</keyword>
<gene>
    <name evidence="6" type="ORF">MKW98_001556</name>
</gene>
<dbReference type="GO" id="GO:1990904">
    <property type="term" value="C:ribonucleoprotein complex"/>
    <property type="evidence" value="ECO:0007669"/>
    <property type="project" value="UniProtKB-KW"/>
</dbReference>
<dbReference type="GO" id="GO:0006412">
    <property type="term" value="P:translation"/>
    <property type="evidence" value="ECO:0007669"/>
    <property type="project" value="InterPro"/>
</dbReference>
<dbReference type="Proteomes" id="UP001202328">
    <property type="component" value="Unassembled WGS sequence"/>
</dbReference>
<evidence type="ECO:0000313" key="7">
    <source>
        <dbReference type="Proteomes" id="UP001202328"/>
    </source>
</evidence>
<dbReference type="EMBL" id="JAJJMB010012717">
    <property type="protein sequence ID" value="KAI3873907.1"/>
    <property type="molecule type" value="Genomic_DNA"/>
</dbReference>
<evidence type="ECO:0008006" key="8">
    <source>
        <dbReference type="Google" id="ProtNLM"/>
    </source>
</evidence>
<evidence type="ECO:0000313" key="6">
    <source>
        <dbReference type="EMBL" id="KAI3873907.1"/>
    </source>
</evidence>
<feature type="compositionally biased region" description="Basic and acidic residues" evidence="5">
    <location>
        <begin position="131"/>
        <end position="142"/>
    </location>
</feature>
<dbReference type="Pfam" id="PF01092">
    <property type="entry name" value="Ribosomal_S6e"/>
    <property type="match status" value="1"/>
</dbReference>
<comment type="similarity">
    <text evidence="1">Belongs to the eukaryotic ribosomal protein eS6 family.</text>
</comment>
<keyword evidence="2" id="KW-0689">Ribosomal protein</keyword>
<reference evidence="6" key="1">
    <citation type="submission" date="2022-04" db="EMBL/GenBank/DDBJ databases">
        <title>A functionally conserved STORR gene fusion in Papaver species that diverged 16.8 million years ago.</title>
        <authorList>
            <person name="Catania T."/>
        </authorList>
    </citation>
    <scope>NUCLEOTIDE SEQUENCE</scope>
    <source>
        <strain evidence="6">S-188037</strain>
    </source>
</reference>
<dbReference type="Gene3D" id="1.20.5.2650">
    <property type="match status" value="1"/>
</dbReference>
<evidence type="ECO:0000256" key="5">
    <source>
        <dbReference type="SAM" id="MobiDB-lite"/>
    </source>
</evidence>
<proteinExistence type="inferred from homology"/>
<name>A0AAD4S8S5_9MAGN</name>
<dbReference type="PANTHER" id="PTHR11502">
    <property type="entry name" value="40S RIBOSOMAL PROTEIN S6"/>
    <property type="match status" value="1"/>
</dbReference>
<accession>A0AAD4S8S5</accession>